<dbReference type="Proteomes" id="UP000593567">
    <property type="component" value="Unassembled WGS sequence"/>
</dbReference>
<dbReference type="EMBL" id="VXIV02000049">
    <property type="protein sequence ID" value="KAF6041419.1"/>
    <property type="molecule type" value="Genomic_DNA"/>
</dbReference>
<comment type="caution">
    <text evidence="3">The sequence shown here is derived from an EMBL/GenBank/DDBJ whole genome shotgun (WGS) entry which is preliminary data.</text>
</comment>
<dbReference type="InterPro" id="IPR011990">
    <property type="entry name" value="TPR-like_helical_dom_sf"/>
</dbReference>
<dbReference type="SUPFAM" id="SSF48452">
    <property type="entry name" value="TPR-like"/>
    <property type="match status" value="3"/>
</dbReference>
<accession>A0A7J7KTF7</accession>
<evidence type="ECO:0000313" key="3">
    <source>
        <dbReference type="EMBL" id="KAF6041419.1"/>
    </source>
</evidence>
<keyword evidence="4" id="KW-1185">Reference proteome</keyword>
<sequence length="638" mass="72341">MQFVLMSAIWIRTSAYLQNGTQKEELSFHPQHVIEKTDDRFFVPVKLYIAMASRLVPIKQSILMFVGNGTEDVNLKRSMGDLFKSITIDKADWVLRCRLHYNCGDYEGGLKHVQSILSAQVLDNPTCLVHRFQDNSEGMVYIVAHLLFQNGEFAKAVQYLDCLIDQIDESSREKLLDSAYLYAIKGQCLMTLGRYEESENIFNRASDFMSKLFGVENIEELFLKIALAASHKDKILKPQEIEFCRTVCAQVRFIADAVRYYQGKYPKTLTMFNNLKMSYPLIKGLLFGNKEDSLVVVNFEISFGLHSLQLAKYDEAKNHLAKASSLYNRIFGATVATVDRAAIHVHQGMVELKKANFLEAEDFALTAIEILEKCGQKLGHNLLSCHQLLAEVYLATGNFEKSAEQLSECKTLILQSSTSGYVLTHSVIHLVDAELIYQEALNAKNDIRANQLKNSKLLVEKVIESLKKTVHFTVSDSHPDMAAAFRLLGQISLALGEKSLAKWYTKKALKGFLTAYGEGTNHIDILKTFLVFSEISLQQNQLPNAQDYIRKALPELQELFGYVSKHPLLAEAWHIQSQIELKAGDDRNALEHIAMSIYMMEQTFGWNSKHPALLKTATHFLMVFLIIYFKLNNIAQAM</sequence>
<proteinExistence type="predicted"/>
<name>A0A7J7KTF7_BUGNE</name>
<dbReference type="OrthoDB" id="3038309at2759"/>
<gene>
    <name evidence="3" type="ORF">EB796_000266</name>
</gene>
<evidence type="ECO:0000313" key="4">
    <source>
        <dbReference type="Proteomes" id="UP000593567"/>
    </source>
</evidence>
<dbReference type="PANTHER" id="PTHR45641">
    <property type="entry name" value="TETRATRICOPEPTIDE REPEAT PROTEIN (AFU_ORTHOLOGUE AFUA_6G03870)"/>
    <property type="match status" value="1"/>
</dbReference>
<dbReference type="Gene3D" id="1.25.40.10">
    <property type="entry name" value="Tetratricopeptide repeat domain"/>
    <property type="match status" value="3"/>
</dbReference>
<dbReference type="SMART" id="SM00028">
    <property type="entry name" value="TPR"/>
    <property type="match status" value="4"/>
</dbReference>
<reference evidence="3" key="1">
    <citation type="submission" date="2020-06" db="EMBL/GenBank/DDBJ databases">
        <title>Draft genome of Bugula neritina, a colonial animal packing powerful symbionts and potential medicines.</title>
        <authorList>
            <person name="Rayko M."/>
        </authorList>
    </citation>
    <scope>NUCLEOTIDE SEQUENCE [LARGE SCALE GENOMIC DNA]</scope>
    <source>
        <strain evidence="3">Kwan_BN1</strain>
    </source>
</reference>
<dbReference type="PANTHER" id="PTHR45641:SF19">
    <property type="entry name" value="NEPHROCYSTIN-3"/>
    <property type="match status" value="1"/>
</dbReference>
<organism evidence="3 4">
    <name type="scientific">Bugula neritina</name>
    <name type="common">Brown bryozoan</name>
    <name type="synonym">Sertularia neritina</name>
    <dbReference type="NCBI Taxonomy" id="10212"/>
    <lineage>
        <taxon>Eukaryota</taxon>
        <taxon>Metazoa</taxon>
        <taxon>Spiralia</taxon>
        <taxon>Lophotrochozoa</taxon>
        <taxon>Bryozoa</taxon>
        <taxon>Gymnolaemata</taxon>
        <taxon>Cheilostomatida</taxon>
        <taxon>Flustrina</taxon>
        <taxon>Buguloidea</taxon>
        <taxon>Bugulidae</taxon>
        <taxon>Bugula</taxon>
    </lineage>
</organism>
<keyword evidence="1" id="KW-0677">Repeat</keyword>
<protein>
    <submittedName>
        <fullName evidence="3">Uncharacterized protein</fullName>
    </submittedName>
</protein>
<keyword evidence="2" id="KW-0802">TPR repeat</keyword>
<dbReference type="InterPro" id="IPR019734">
    <property type="entry name" value="TPR_rpt"/>
</dbReference>
<dbReference type="AlphaFoldDB" id="A0A7J7KTF7"/>
<evidence type="ECO:0000256" key="1">
    <source>
        <dbReference type="ARBA" id="ARBA00022737"/>
    </source>
</evidence>
<evidence type="ECO:0000256" key="2">
    <source>
        <dbReference type="ARBA" id="ARBA00022803"/>
    </source>
</evidence>
<dbReference type="Pfam" id="PF13181">
    <property type="entry name" value="TPR_8"/>
    <property type="match status" value="1"/>
</dbReference>